<evidence type="ECO:0000313" key="7">
    <source>
        <dbReference type="EMBL" id="CCO66260.1"/>
    </source>
</evidence>
<dbReference type="InterPro" id="IPR045242">
    <property type="entry name" value="Syntaxin"/>
</dbReference>
<organism evidence="7 8">
    <name type="scientific">Bathycoccus prasinos</name>
    <dbReference type="NCBI Taxonomy" id="41875"/>
    <lineage>
        <taxon>Eukaryota</taxon>
        <taxon>Viridiplantae</taxon>
        <taxon>Chlorophyta</taxon>
        <taxon>Mamiellophyceae</taxon>
        <taxon>Mamiellales</taxon>
        <taxon>Bathycoccaceae</taxon>
        <taxon>Bathycoccus</taxon>
    </lineage>
</organism>
<dbReference type="GO" id="GO:0031201">
    <property type="term" value="C:SNARE complex"/>
    <property type="evidence" value="ECO:0007669"/>
    <property type="project" value="TreeGrafter"/>
</dbReference>
<name>K8F2F0_9CHLO</name>
<dbReference type="GO" id="GO:0006886">
    <property type="term" value="P:intracellular protein transport"/>
    <property type="evidence" value="ECO:0007669"/>
    <property type="project" value="InterPro"/>
</dbReference>
<dbReference type="OrthoDB" id="364348at2759"/>
<feature type="region of interest" description="Disordered" evidence="4">
    <location>
        <begin position="154"/>
        <end position="176"/>
    </location>
</feature>
<evidence type="ECO:0000256" key="1">
    <source>
        <dbReference type="ARBA" id="ARBA00009063"/>
    </source>
</evidence>
<dbReference type="GO" id="GO:0012505">
    <property type="term" value="C:endomembrane system"/>
    <property type="evidence" value="ECO:0007669"/>
    <property type="project" value="TreeGrafter"/>
</dbReference>
<dbReference type="Pfam" id="PF05739">
    <property type="entry name" value="SNARE"/>
    <property type="match status" value="1"/>
</dbReference>
<evidence type="ECO:0000313" key="8">
    <source>
        <dbReference type="Proteomes" id="UP000198341"/>
    </source>
</evidence>
<feature type="domain" description="T-SNARE coiled-coil homology" evidence="6">
    <location>
        <begin position="232"/>
        <end position="294"/>
    </location>
</feature>
<gene>
    <name evidence="7" type="ORF">Bathy07g03650</name>
</gene>
<dbReference type="AlphaFoldDB" id="K8F2F0"/>
<dbReference type="PROSITE" id="PS50192">
    <property type="entry name" value="T_SNARE"/>
    <property type="match status" value="1"/>
</dbReference>
<dbReference type="SMART" id="SM00397">
    <property type="entry name" value="t_SNARE"/>
    <property type="match status" value="1"/>
</dbReference>
<proteinExistence type="inferred from homology"/>
<keyword evidence="2" id="KW-0653">Protein transport</keyword>
<evidence type="ECO:0000256" key="2">
    <source>
        <dbReference type="ARBA" id="ARBA00022927"/>
    </source>
</evidence>
<reference evidence="7 8" key="1">
    <citation type="submission" date="2011-10" db="EMBL/GenBank/DDBJ databases">
        <authorList>
            <person name="Genoscope - CEA"/>
        </authorList>
    </citation>
    <scope>NUCLEOTIDE SEQUENCE [LARGE SCALE GENOMIC DNA]</scope>
    <source>
        <strain evidence="7 8">RCC 1105</strain>
    </source>
</reference>
<keyword evidence="5" id="KW-0812">Transmembrane</keyword>
<protein>
    <recommendedName>
        <fullName evidence="6">t-SNARE coiled-coil homology domain-containing protein</fullName>
    </recommendedName>
</protein>
<dbReference type="CDD" id="cd15840">
    <property type="entry name" value="SNARE_Qa"/>
    <property type="match status" value="1"/>
</dbReference>
<dbReference type="STRING" id="41875.K8F2F0"/>
<dbReference type="Pfam" id="PF14523">
    <property type="entry name" value="Syntaxin_2"/>
    <property type="match status" value="1"/>
</dbReference>
<dbReference type="Gene3D" id="1.20.58.70">
    <property type="match status" value="1"/>
</dbReference>
<dbReference type="Proteomes" id="UP000198341">
    <property type="component" value="Chromosome 7"/>
</dbReference>
<dbReference type="eggNOG" id="KOG0811">
    <property type="taxonomic scope" value="Eukaryota"/>
</dbReference>
<evidence type="ECO:0000259" key="6">
    <source>
        <dbReference type="PROSITE" id="PS50192"/>
    </source>
</evidence>
<dbReference type="InterPro" id="IPR006011">
    <property type="entry name" value="Syntaxin_N"/>
</dbReference>
<keyword evidence="5" id="KW-1133">Transmembrane helix</keyword>
<evidence type="ECO:0000256" key="4">
    <source>
        <dbReference type="SAM" id="MobiDB-lite"/>
    </source>
</evidence>
<keyword evidence="8" id="KW-1185">Reference proteome</keyword>
<dbReference type="InterPro" id="IPR000727">
    <property type="entry name" value="T_SNARE_dom"/>
</dbReference>
<dbReference type="GO" id="GO:0006906">
    <property type="term" value="P:vesicle fusion"/>
    <property type="evidence" value="ECO:0007669"/>
    <property type="project" value="TreeGrafter"/>
</dbReference>
<dbReference type="EMBL" id="FO082272">
    <property type="protein sequence ID" value="CCO66260.1"/>
    <property type="molecule type" value="Genomic_DNA"/>
</dbReference>
<evidence type="ECO:0000256" key="5">
    <source>
        <dbReference type="SAM" id="Phobius"/>
    </source>
</evidence>
<dbReference type="SMART" id="SM00503">
    <property type="entry name" value="SynN"/>
    <property type="match status" value="1"/>
</dbReference>
<dbReference type="Gene3D" id="1.20.5.110">
    <property type="match status" value="1"/>
</dbReference>
<keyword evidence="5" id="KW-0472">Membrane</keyword>
<sequence length="325" mass="36467">MSYTRLTNDGENDNDANKSGILREAISTHANRVQSLIFQLQTNVSTFKRLVDQLGTARDTKDQRAKLHKLRESIGQMAKESSVLVKKLARLVTDLVHEEQDQEYEYEAGEDEDDAESLAERHKKLVKDLHATLKDFQRAQRACAERESTFLPQKEIGNEAAKSKKKGYGATGGKNNNSAAADVAMSGERGGQFYQGGQMVDEEQQHAPLLMEHKSQGQKEMTAVEIDMRFNDQLIEERERGIAEIQQQIGEVNEIFQDLAVLVNEQGNMIDDIEANIVSTAVRTKEAQKELTKADKSQKSARNKMVCLAITVFTALIILILFLLQ</sequence>
<accession>K8F2F0</accession>
<dbReference type="GeneID" id="19014854"/>
<dbReference type="GO" id="GO:0048278">
    <property type="term" value="P:vesicle docking"/>
    <property type="evidence" value="ECO:0007669"/>
    <property type="project" value="TreeGrafter"/>
</dbReference>
<keyword evidence="2" id="KW-0813">Transport</keyword>
<feature type="transmembrane region" description="Helical" evidence="5">
    <location>
        <begin position="305"/>
        <end position="324"/>
    </location>
</feature>
<dbReference type="GO" id="GO:0000149">
    <property type="term" value="F:SNARE binding"/>
    <property type="evidence" value="ECO:0007669"/>
    <property type="project" value="TreeGrafter"/>
</dbReference>
<evidence type="ECO:0000256" key="3">
    <source>
        <dbReference type="RuleBase" id="RU003858"/>
    </source>
</evidence>
<dbReference type="PANTHER" id="PTHR19957:SF38">
    <property type="entry name" value="LD27581P"/>
    <property type="match status" value="1"/>
</dbReference>
<dbReference type="GO" id="GO:0005484">
    <property type="term" value="F:SNAP receptor activity"/>
    <property type="evidence" value="ECO:0007669"/>
    <property type="project" value="InterPro"/>
</dbReference>
<dbReference type="InterPro" id="IPR006012">
    <property type="entry name" value="Syntaxin/epimorphin_CS"/>
</dbReference>
<dbReference type="PROSITE" id="PS00914">
    <property type="entry name" value="SYNTAXIN"/>
    <property type="match status" value="1"/>
</dbReference>
<dbReference type="SUPFAM" id="SSF47661">
    <property type="entry name" value="t-snare proteins"/>
    <property type="match status" value="1"/>
</dbReference>
<dbReference type="RefSeq" id="XP_007512172.1">
    <property type="nucleotide sequence ID" value="XM_007512110.1"/>
</dbReference>
<dbReference type="InterPro" id="IPR010989">
    <property type="entry name" value="SNARE"/>
</dbReference>
<dbReference type="KEGG" id="bpg:Bathy07g03650"/>
<dbReference type="PANTHER" id="PTHR19957">
    <property type="entry name" value="SYNTAXIN"/>
    <property type="match status" value="1"/>
</dbReference>
<comment type="similarity">
    <text evidence="1 3">Belongs to the syntaxin family.</text>
</comment>